<name>A0A098BSN0_9NOCA</name>
<evidence type="ECO:0000256" key="2">
    <source>
        <dbReference type="SAM" id="Phobius"/>
    </source>
</evidence>
<keyword evidence="2" id="KW-0472">Membrane</keyword>
<feature type="region of interest" description="Disordered" evidence="1">
    <location>
        <begin position="42"/>
        <end position="64"/>
    </location>
</feature>
<evidence type="ECO:0000313" key="3">
    <source>
        <dbReference type="EMBL" id="CDZ91734.1"/>
    </source>
</evidence>
<sequence length="64" mass="6455">MDDGEMGMAKFVGPGLASAAIGAVLGAVAVFGVTAAVQENTRPQVDRSGNADSSLLNQVEYGSR</sequence>
<organism evidence="3 4">
    <name type="scientific">Rhodococcus ruber</name>
    <dbReference type="NCBI Taxonomy" id="1830"/>
    <lineage>
        <taxon>Bacteria</taxon>
        <taxon>Bacillati</taxon>
        <taxon>Actinomycetota</taxon>
        <taxon>Actinomycetes</taxon>
        <taxon>Mycobacteriales</taxon>
        <taxon>Nocardiaceae</taxon>
        <taxon>Rhodococcus</taxon>
    </lineage>
</organism>
<dbReference type="EMBL" id="CCSD01000101">
    <property type="protein sequence ID" value="CDZ91734.1"/>
    <property type="molecule type" value="Genomic_DNA"/>
</dbReference>
<evidence type="ECO:0008006" key="5">
    <source>
        <dbReference type="Google" id="ProtNLM"/>
    </source>
</evidence>
<accession>A0A098BSN0</accession>
<dbReference type="AlphaFoldDB" id="A0A098BSN0"/>
<reference evidence="3 4" key="1">
    <citation type="journal article" date="2014" name="Genome Announc.">
        <title>Draft Genome Sequence of Propane- and Butane-Oxidizing Actinobacterium Rhodococcus ruber IEGM 231.</title>
        <authorList>
            <person name="Ivshina I.B."/>
            <person name="Kuyukina M.S."/>
            <person name="Krivoruchko A.V."/>
            <person name="Barbe V."/>
            <person name="Fischer C."/>
        </authorList>
    </citation>
    <scope>NUCLEOTIDE SEQUENCE [LARGE SCALE GENOMIC DNA]</scope>
</reference>
<gene>
    <name evidence="3" type="ORF">RHRU231_860115</name>
</gene>
<dbReference type="eggNOG" id="ENOG5030NJN">
    <property type="taxonomic scope" value="Bacteria"/>
</dbReference>
<keyword evidence="2" id="KW-0812">Transmembrane</keyword>
<keyword evidence="2" id="KW-1133">Transmembrane helix</keyword>
<protein>
    <recommendedName>
        <fullName evidence="5">DUF2613 domain-containing protein</fullName>
    </recommendedName>
</protein>
<evidence type="ECO:0000313" key="4">
    <source>
        <dbReference type="Proteomes" id="UP000042997"/>
    </source>
</evidence>
<dbReference type="InterPro" id="IPR022566">
    <property type="entry name" value="DUF2613"/>
</dbReference>
<evidence type="ECO:0000256" key="1">
    <source>
        <dbReference type="SAM" id="MobiDB-lite"/>
    </source>
</evidence>
<dbReference type="Pfam" id="PF11021">
    <property type="entry name" value="DUF2613"/>
    <property type="match status" value="1"/>
</dbReference>
<proteinExistence type="predicted"/>
<feature type="transmembrane region" description="Helical" evidence="2">
    <location>
        <begin position="16"/>
        <end position="37"/>
    </location>
</feature>
<dbReference type="Proteomes" id="UP000042997">
    <property type="component" value="Unassembled WGS sequence"/>
</dbReference>